<organism evidence="5">
    <name type="scientific">uncultured Cytophagia bacterium</name>
    <dbReference type="NCBI Taxonomy" id="768505"/>
    <lineage>
        <taxon>Bacteria</taxon>
        <taxon>Pseudomonadati</taxon>
        <taxon>Bacteroidota</taxon>
        <taxon>Cytophagia</taxon>
        <taxon>environmental samples</taxon>
    </lineage>
</organism>
<evidence type="ECO:0000256" key="2">
    <source>
        <dbReference type="ARBA" id="ARBA00022801"/>
    </source>
</evidence>
<keyword evidence="2 5" id="KW-0378">Hydrolase</keyword>
<dbReference type="EMBL" id="FQ032830">
    <property type="protein sequence ID" value="CBL88140.1"/>
    <property type="molecule type" value="Genomic_DNA"/>
</dbReference>
<protein>
    <submittedName>
        <fullName evidence="5">Allophanate hydrolase subunit 2</fullName>
    </submittedName>
</protein>
<dbReference type="InterPro" id="IPR052708">
    <property type="entry name" value="PxpC"/>
</dbReference>
<dbReference type="Gene3D" id="2.40.100.10">
    <property type="entry name" value="Cyclophilin-like"/>
    <property type="match status" value="1"/>
</dbReference>
<keyword evidence="3" id="KW-0067">ATP-binding</keyword>
<dbReference type="GO" id="GO:0016787">
    <property type="term" value="F:hydrolase activity"/>
    <property type="evidence" value="ECO:0007669"/>
    <property type="project" value="UniProtKB-KW"/>
</dbReference>
<dbReference type="Pfam" id="PF02626">
    <property type="entry name" value="CT_A_B"/>
    <property type="match status" value="1"/>
</dbReference>
<feature type="domain" description="Carboxyltransferase" evidence="4">
    <location>
        <begin position="14"/>
        <end position="294"/>
    </location>
</feature>
<evidence type="ECO:0000259" key="4">
    <source>
        <dbReference type="SMART" id="SM00797"/>
    </source>
</evidence>
<evidence type="ECO:0000313" key="5">
    <source>
        <dbReference type="EMBL" id="CBL88140.1"/>
    </source>
</evidence>
<dbReference type="InterPro" id="IPR029000">
    <property type="entry name" value="Cyclophilin-like_dom_sf"/>
</dbReference>
<dbReference type="PANTHER" id="PTHR43309">
    <property type="entry name" value="5-OXOPROLINASE SUBUNIT C"/>
    <property type="match status" value="1"/>
</dbReference>
<evidence type="ECO:0000256" key="3">
    <source>
        <dbReference type="ARBA" id="ARBA00022840"/>
    </source>
</evidence>
<name>F4MNA5_9BACT</name>
<dbReference type="PANTHER" id="PTHR43309:SF3">
    <property type="entry name" value="5-OXOPROLINASE SUBUNIT C"/>
    <property type="match status" value="1"/>
</dbReference>
<dbReference type="SUPFAM" id="SSF50891">
    <property type="entry name" value="Cyclophilin-like"/>
    <property type="match status" value="1"/>
</dbReference>
<proteinExistence type="predicted"/>
<sequence>MSTIQAARRLDFQDYGVPRAGFQDKISAQLANWLVGNKKFDSLIESYANYFEFEVINDCSMGVQGACSEIRINDRLVPLDETHHLSTQDRIQLFNNTHGSIVYIAVAGGFRVTKVLGSTATDTANKLGGLNGMPLASNNILKGSQSNKEMETRRIPEGLPCRAYFAKNTTVHVIAGPEASLFTVSNIETFYSCAFVVSSDISRVGYRLTGHPIHTDTHNIPSKTTFPGIIQIPPSGDPIILMADGPVTGGYLRIGVVAEVDQPILAQIRPGGRVRFLHCLPEKARLRETNQCRWIEELYHKKTDR</sequence>
<evidence type="ECO:0000256" key="1">
    <source>
        <dbReference type="ARBA" id="ARBA00022741"/>
    </source>
</evidence>
<dbReference type="GO" id="GO:0005524">
    <property type="term" value="F:ATP binding"/>
    <property type="evidence" value="ECO:0007669"/>
    <property type="project" value="UniProtKB-KW"/>
</dbReference>
<accession>F4MNA5</accession>
<dbReference type="SMART" id="SM00797">
    <property type="entry name" value="AHS2"/>
    <property type="match status" value="1"/>
</dbReference>
<dbReference type="AlphaFoldDB" id="F4MNA5"/>
<reference evidence="5" key="1">
    <citation type="submission" date="2010-05" db="EMBL/GenBank/DDBJ databases">
        <authorList>
            <person name="Genoscope - CEA"/>
        </authorList>
    </citation>
    <scope>NUCLEOTIDE SEQUENCE</scope>
</reference>
<keyword evidence="1" id="KW-0547">Nucleotide-binding</keyword>
<gene>
    <name evidence="5" type="ORF">S18_1001_0017</name>
</gene>
<reference evidence="5" key="2">
    <citation type="journal article" date="2012" name="Environ. Microbiol.">
        <title>Genomic content of uncultured Bacteroidetes from contrasting oceanic provinces in the North Atlantic Ocean.</title>
        <authorList>
            <person name="Gomez-Pereira P.R."/>
            <person name="Schuler M."/>
            <person name="Fuchs B.M."/>
            <person name="Bennke C."/>
            <person name="Teeling H."/>
            <person name="Waldmann J."/>
            <person name="Richter M."/>
            <person name="Barbe V."/>
            <person name="Bataille E."/>
            <person name="Glockner F.O."/>
            <person name="Amann R."/>
        </authorList>
    </citation>
    <scope>NUCLEOTIDE SEQUENCE</scope>
</reference>
<dbReference type="InterPro" id="IPR003778">
    <property type="entry name" value="CT_A_B"/>
</dbReference>